<sequence length="131" mass="15609">METPAAPLGFVYDYVEKQSLQKYLRLVIIVCIYIFARGYYSNWAKQRHIRTQLAIDKREKELDAQRKERDESEKFEELDREATSFGWGKATRRNVKRQEQVLQDAAQQLRERHQGEYDAAEDHDIDDLLDD</sequence>
<feature type="region of interest" description="Disordered" evidence="1">
    <location>
        <begin position="104"/>
        <end position="131"/>
    </location>
</feature>
<dbReference type="PANTHER" id="PTHR28199">
    <property type="entry name" value="PROCESSING OF GAS1 AND ALP PROTEIN 2"/>
    <property type="match status" value="1"/>
</dbReference>
<feature type="region of interest" description="Disordered" evidence="1">
    <location>
        <begin position="61"/>
        <end position="81"/>
    </location>
</feature>
<dbReference type="EMBL" id="LXTC01000003">
    <property type="protein sequence ID" value="OBA21119.1"/>
    <property type="molecule type" value="Genomic_DNA"/>
</dbReference>
<evidence type="ECO:0000313" key="3">
    <source>
        <dbReference type="EMBL" id="OBA21119.1"/>
    </source>
</evidence>
<evidence type="ECO:0008006" key="5">
    <source>
        <dbReference type="Google" id="ProtNLM"/>
    </source>
</evidence>
<evidence type="ECO:0000313" key="4">
    <source>
        <dbReference type="Proteomes" id="UP000092555"/>
    </source>
</evidence>
<reference evidence="3 4" key="1">
    <citation type="submission" date="2016-05" db="EMBL/GenBank/DDBJ databases">
        <title>Comparative genomics of biotechnologically important yeasts.</title>
        <authorList>
            <consortium name="DOE Joint Genome Institute"/>
            <person name="Riley R."/>
            <person name="Haridas S."/>
            <person name="Wolfe K.H."/>
            <person name="Lopes M.R."/>
            <person name="Hittinger C.T."/>
            <person name="Goker M."/>
            <person name="Salamov A."/>
            <person name="Wisecaver J."/>
            <person name="Long T.M."/>
            <person name="Aerts A.L."/>
            <person name="Barry K."/>
            <person name="Choi C."/>
            <person name="Clum A."/>
            <person name="Coughlan A.Y."/>
            <person name="Deshpande S."/>
            <person name="Douglass A.P."/>
            <person name="Hanson S.J."/>
            <person name="Klenk H.-P."/>
            <person name="LaButti K."/>
            <person name="Lapidus A."/>
            <person name="Lindquist E."/>
            <person name="Lipzen A."/>
            <person name="Meier-kolthoff J.P."/>
            <person name="Ohm R.A."/>
            <person name="Otillar R.P."/>
            <person name="Pangilinan J."/>
            <person name="Peng Y."/>
            <person name="Rokas A."/>
            <person name="Rosa C.A."/>
            <person name="Scheuner C."/>
            <person name="Sibirny A.A."/>
            <person name="Slot J.C."/>
            <person name="Stielow J.B."/>
            <person name="Sun H."/>
            <person name="Kurtzman C.P."/>
            <person name="Blackwell M."/>
            <person name="Grigoriev I.V."/>
            <person name="Jeffries T.W."/>
        </authorList>
    </citation>
    <scope>NUCLEOTIDE SEQUENCE [LARGE SCALE GENOMIC DNA]</scope>
    <source>
        <strain evidence="3 4">NRRL YB-4993</strain>
    </source>
</reference>
<keyword evidence="4" id="KW-1185">Reference proteome</keyword>
<keyword evidence="2" id="KW-0812">Transmembrane</keyword>
<dbReference type="GO" id="GO:0015031">
    <property type="term" value="P:protein transport"/>
    <property type="evidence" value="ECO:0007669"/>
    <property type="project" value="TreeGrafter"/>
</dbReference>
<keyword evidence="2" id="KW-1133">Transmembrane helix</keyword>
<dbReference type="AlphaFoldDB" id="A0A1A0HAG2"/>
<comment type="caution">
    <text evidence="3">The sequence shown here is derived from an EMBL/GenBank/DDBJ whole genome shotgun (WGS) entry which is preliminary data.</text>
</comment>
<evidence type="ECO:0000256" key="1">
    <source>
        <dbReference type="SAM" id="MobiDB-lite"/>
    </source>
</evidence>
<gene>
    <name evidence="3" type="ORF">METBIDRAFT_78180</name>
</gene>
<organism evidence="3 4">
    <name type="scientific">Metschnikowia bicuspidata var. bicuspidata NRRL YB-4993</name>
    <dbReference type="NCBI Taxonomy" id="869754"/>
    <lineage>
        <taxon>Eukaryota</taxon>
        <taxon>Fungi</taxon>
        <taxon>Dikarya</taxon>
        <taxon>Ascomycota</taxon>
        <taxon>Saccharomycotina</taxon>
        <taxon>Pichiomycetes</taxon>
        <taxon>Metschnikowiaceae</taxon>
        <taxon>Metschnikowia</taxon>
    </lineage>
</organism>
<dbReference type="Proteomes" id="UP000092555">
    <property type="component" value="Unassembled WGS sequence"/>
</dbReference>
<dbReference type="STRING" id="869754.A0A1A0HAG2"/>
<name>A0A1A0HAG2_9ASCO</name>
<accession>A0A1A0HAG2</accession>
<feature type="transmembrane region" description="Helical" evidence="2">
    <location>
        <begin position="23"/>
        <end position="40"/>
    </location>
</feature>
<dbReference type="InterPro" id="IPR011431">
    <property type="entry name" value="Trafficking_Pga2"/>
</dbReference>
<dbReference type="Pfam" id="PF07543">
    <property type="entry name" value="PGA2"/>
    <property type="match status" value="1"/>
</dbReference>
<feature type="compositionally biased region" description="Basic and acidic residues" evidence="1">
    <location>
        <begin position="109"/>
        <end position="122"/>
    </location>
</feature>
<dbReference type="OrthoDB" id="4227028at2759"/>
<dbReference type="GeneID" id="30031815"/>
<dbReference type="PIRSF" id="PIRSF022909">
    <property type="entry name" value="UCP022909"/>
    <property type="match status" value="1"/>
</dbReference>
<proteinExistence type="predicted"/>
<dbReference type="PANTHER" id="PTHR28199:SF1">
    <property type="entry name" value="PROCESSING OF GAS1 AND ALP PROTEIN 2"/>
    <property type="match status" value="1"/>
</dbReference>
<evidence type="ECO:0000256" key="2">
    <source>
        <dbReference type="SAM" id="Phobius"/>
    </source>
</evidence>
<keyword evidence="2" id="KW-0472">Membrane</keyword>
<protein>
    <recommendedName>
        <fullName evidence="5">DUF1531-domain-containing protein</fullName>
    </recommendedName>
</protein>
<dbReference type="RefSeq" id="XP_018711629.1">
    <property type="nucleotide sequence ID" value="XM_018858839.1"/>
</dbReference>